<evidence type="ECO:0008006" key="3">
    <source>
        <dbReference type="Google" id="ProtNLM"/>
    </source>
</evidence>
<evidence type="ECO:0000313" key="1">
    <source>
        <dbReference type="EMBL" id="ASR45787.1"/>
    </source>
</evidence>
<name>A0A222WHA0_9BACL</name>
<dbReference type="Proteomes" id="UP000214666">
    <property type="component" value="Chromosome"/>
</dbReference>
<protein>
    <recommendedName>
        <fullName evidence="3">DUF1795 domain-containing protein</fullName>
    </recommendedName>
</protein>
<organism evidence="1 2">
    <name type="scientific">Paenibacillus kribbensis</name>
    <dbReference type="NCBI Taxonomy" id="172713"/>
    <lineage>
        <taxon>Bacteria</taxon>
        <taxon>Bacillati</taxon>
        <taxon>Bacillota</taxon>
        <taxon>Bacilli</taxon>
        <taxon>Bacillales</taxon>
        <taxon>Paenibacillaceae</taxon>
        <taxon>Paenibacillus</taxon>
    </lineage>
</organism>
<dbReference type="KEGG" id="pkb:B4V02_03275"/>
<proteinExistence type="predicted"/>
<keyword evidence="2" id="KW-1185">Reference proteome</keyword>
<sequence>MEHLDKKIVSLLHTVTAENTENDQSLIQDEGVNHAHGKEPFGQLLQTFMQLGGERFIFAQRHLLDERISITMPKSFRDMPMHEQRLKYPSHHRPDFIFTNDTGTINLTFKHTESPLQTEELENFTDEMAQVVKQTQKLTEWFGHEVLENEECQIGYCEFMTPVWNARVYNLSFFTVLEGRALMCTFNCTDEEMATWQPIARSMLLTLKIESERKENQPL</sequence>
<dbReference type="OrthoDB" id="249246at2"/>
<evidence type="ECO:0000313" key="2">
    <source>
        <dbReference type="Proteomes" id="UP000214666"/>
    </source>
</evidence>
<reference evidence="1 2" key="1">
    <citation type="submission" date="2017-03" db="EMBL/GenBank/DDBJ databases">
        <title>Complete genome sequence of Paenibacillus Kribbensis producing bioflocculants.</title>
        <authorList>
            <person name="Lee H.-G."/>
            <person name="Oh H.-M."/>
        </authorList>
    </citation>
    <scope>NUCLEOTIDE SEQUENCE [LARGE SCALE GENOMIC DNA]</scope>
    <source>
        <strain evidence="1 2">AM49</strain>
    </source>
</reference>
<dbReference type="AlphaFoldDB" id="A0A222WHA0"/>
<dbReference type="EMBL" id="CP020028">
    <property type="protein sequence ID" value="ASR45787.1"/>
    <property type="molecule type" value="Genomic_DNA"/>
</dbReference>
<dbReference type="RefSeq" id="WP_094153716.1">
    <property type="nucleotide sequence ID" value="NZ_CP020028.1"/>
</dbReference>
<gene>
    <name evidence="1" type="ORF">B4V02_03275</name>
</gene>
<accession>A0A222WHA0</accession>